<organism evidence="1 2">
    <name type="scientific">Marchantia polymorpha subsp. ruderalis</name>
    <dbReference type="NCBI Taxonomy" id="1480154"/>
    <lineage>
        <taxon>Eukaryota</taxon>
        <taxon>Viridiplantae</taxon>
        <taxon>Streptophyta</taxon>
        <taxon>Embryophyta</taxon>
        <taxon>Marchantiophyta</taxon>
        <taxon>Marchantiopsida</taxon>
        <taxon>Marchantiidae</taxon>
        <taxon>Marchantiales</taxon>
        <taxon>Marchantiaceae</taxon>
        <taxon>Marchantia</taxon>
    </lineage>
</organism>
<keyword evidence="2" id="KW-1185">Reference proteome</keyword>
<reference evidence="1" key="1">
    <citation type="submission" date="2016-03" db="EMBL/GenBank/DDBJ databases">
        <title>Mechanisms controlling the formation of the plant cell surface in tip-growing cells are functionally conserved among land plants.</title>
        <authorList>
            <person name="Honkanen S."/>
            <person name="Jones V.A."/>
            <person name="Morieri G."/>
            <person name="Champion C."/>
            <person name="Hetherington A.J."/>
            <person name="Kelly S."/>
            <person name="Saint-Marcoux D."/>
            <person name="Proust H."/>
            <person name="Prescott H."/>
            <person name="Dolan L."/>
        </authorList>
    </citation>
    <scope>NUCLEOTIDE SEQUENCE [LARGE SCALE GENOMIC DNA]</scope>
    <source>
        <tissue evidence="1">Whole gametophyte</tissue>
    </source>
</reference>
<evidence type="ECO:0000313" key="1">
    <source>
        <dbReference type="EMBL" id="OAE28993.1"/>
    </source>
</evidence>
<evidence type="ECO:0000313" key="2">
    <source>
        <dbReference type="Proteomes" id="UP000077202"/>
    </source>
</evidence>
<dbReference type="Proteomes" id="UP000077202">
    <property type="component" value="Unassembled WGS sequence"/>
</dbReference>
<dbReference type="PANTHER" id="PTHR36059">
    <property type="entry name" value="OS02G0175800 PROTEIN"/>
    <property type="match status" value="1"/>
</dbReference>
<protein>
    <submittedName>
        <fullName evidence="1">Uncharacterized protein</fullName>
    </submittedName>
</protein>
<comment type="caution">
    <text evidence="1">The sequence shown here is derived from an EMBL/GenBank/DDBJ whole genome shotgun (WGS) entry which is preliminary data.</text>
</comment>
<dbReference type="AlphaFoldDB" id="A0A176W8M0"/>
<dbReference type="PANTHER" id="PTHR36059:SF2">
    <property type="entry name" value="OS02G0175800 PROTEIN"/>
    <property type="match status" value="1"/>
</dbReference>
<proteinExistence type="predicted"/>
<accession>A0A176W8M0</accession>
<name>A0A176W8M0_MARPO</name>
<gene>
    <name evidence="1" type="ORF">AXG93_3036s1200</name>
</gene>
<sequence length="195" mass="22422">MLRNKSPYHMVPISEEIENSASPDKWKANSGHIWPTTNVGRLGREKSGRQKSEEIYHFGHRFAALVKRFAELDRSVEACWREEEFESRTIGLRRAVTRLPLKVPMAFRSLASMKLKDVPTFVKTVVTKDNVSKNTWSFLYNYNQKYIQTGSIKPVNDVMMTVGLLGYAVGWPTEIRHLKHAEEAAKHKGEKGDHH</sequence>
<dbReference type="EMBL" id="LVLJ01001564">
    <property type="protein sequence ID" value="OAE28993.1"/>
    <property type="molecule type" value="Genomic_DNA"/>
</dbReference>